<accession>A0ABU9NSE0</accession>
<dbReference type="Proteomes" id="UP001468798">
    <property type="component" value="Unassembled WGS sequence"/>
</dbReference>
<name>A0ABU9NSE0_9FLAO</name>
<proteinExistence type="predicted"/>
<evidence type="ECO:0000313" key="2">
    <source>
        <dbReference type="EMBL" id="MEM0578191.1"/>
    </source>
</evidence>
<feature type="domain" description="Methyltransferase" evidence="1">
    <location>
        <begin position="42"/>
        <end position="133"/>
    </location>
</feature>
<dbReference type="CDD" id="cd02440">
    <property type="entry name" value="AdoMet_MTases"/>
    <property type="match status" value="1"/>
</dbReference>
<keyword evidence="2" id="KW-0808">Transferase</keyword>
<dbReference type="GO" id="GO:0032259">
    <property type="term" value="P:methylation"/>
    <property type="evidence" value="ECO:0007669"/>
    <property type="project" value="UniProtKB-KW"/>
</dbReference>
<dbReference type="EMBL" id="JBCGDP010000020">
    <property type="protein sequence ID" value="MEM0578191.1"/>
    <property type="molecule type" value="Genomic_DNA"/>
</dbReference>
<comment type="caution">
    <text evidence="2">The sequence shown here is derived from an EMBL/GenBank/DDBJ whole genome shotgun (WGS) entry which is preliminary data.</text>
</comment>
<evidence type="ECO:0000259" key="1">
    <source>
        <dbReference type="Pfam" id="PF13649"/>
    </source>
</evidence>
<gene>
    <name evidence="2" type="ORF">WFZ86_16935</name>
</gene>
<dbReference type="Gene3D" id="3.40.50.150">
    <property type="entry name" value="Vaccinia Virus protein VP39"/>
    <property type="match status" value="1"/>
</dbReference>
<dbReference type="SUPFAM" id="SSF53335">
    <property type="entry name" value="S-adenosyl-L-methionine-dependent methyltransferases"/>
    <property type="match status" value="1"/>
</dbReference>
<sequence length="255" mass="29936">MSELYNDKMASVYDAMYQTFIDYNEEYHFYNDILQNNRCHSVLELGSGTGNLALRFFQNNQKYLGLDASEDMIAIAKKRTSKSTFIHGDMREFTLGNPVDSILITGRSTSYLISNEDVYYCFDSVHQNLNDEGIFVFDFIDANRYIPYTENNKSILHQADCNGIPHYRDSNWKLTMSDNFLMEWTATYYTILNNEKEIIAEDFSTVRVFTLNEIQLFLYMKGFEVLEIIDRKTYAYDTYVIVAKKRNEPNFHSLK</sequence>
<keyword evidence="3" id="KW-1185">Reference proteome</keyword>
<dbReference type="EC" id="2.1.-.-" evidence="2"/>
<dbReference type="InterPro" id="IPR029063">
    <property type="entry name" value="SAM-dependent_MTases_sf"/>
</dbReference>
<evidence type="ECO:0000313" key="3">
    <source>
        <dbReference type="Proteomes" id="UP001468798"/>
    </source>
</evidence>
<organism evidence="2 3">
    <name type="scientific">Flavobacterium polysaccharolyticum</name>
    <dbReference type="NCBI Taxonomy" id="3133148"/>
    <lineage>
        <taxon>Bacteria</taxon>
        <taxon>Pseudomonadati</taxon>
        <taxon>Bacteroidota</taxon>
        <taxon>Flavobacteriia</taxon>
        <taxon>Flavobacteriales</taxon>
        <taxon>Flavobacteriaceae</taxon>
        <taxon>Flavobacterium</taxon>
    </lineage>
</organism>
<dbReference type="GO" id="GO:0008168">
    <property type="term" value="F:methyltransferase activity"/>
    <property type="evidence" value="ECO:0007669"/>
    <property type="project" value="UniProtKB-KW"/>
</dbReference>
<reference evidence="2 3" key="1">
    <citation type="submission" date="2024-03" db="EMBL/GenBank/DDBJ databases">
        <title>Two novel species of the genus Flavobacterium exhibiting potentially degradation of complex polysaccharides.</title>
        <authorList>
            <person name="Lian X."/>
        </authorList>
    </citation>
    <scope>NUCLEOTIDE SEQUENCE [LARGE SCALE GENOMIC DNA]</scope>
    <source>
        <strain evidence="2 3">N6</strain>
    </source>
</reference>
<keyword evidence="2" id="KW-0489">Methyltransferase</keyword>
<dbReference type="Gene3D" id="2.20.25.110">
    <property type="entry name" value="S-adenosyl-L-methionine-dependent methyltransferases"/>
    <property type="match status" value="1"/>
</dbReference>
<dbReference type="RefSeq" id="WP_342693030.1">
    <property type="nucleotide sequence ID" value="NZ_JBCGDP010000020.1"/>
</dbReference>
<dbReference type="Pfam" id="PF13649">
    <property type="entry name" value="Methyltransf_25"/>
    <property type="match status" value="1"/>
</dbReference>
<dbReference type="InterPro" id="IPR041698">
    <property type="entry name" value="Methyltransf_25"/>
</dbReference>
<protein>
    <submittedName>
        <fullName evidence="2">Class I SAM-dependent methyltransferase</fullName>
        <ecNumber evidence="2">2.1.-.-</ecNumber>
    </submittedName>
</protein>